<dbReference type="SUPFAM" id="SSF47576">
    <property type="entry name" value="Calponin-homology domain, CH-domain"/>
    <property type="match status" value="1"/>
</dbReference>
<name>A0A1I7XU71_HETBA</name>
<dbReference type="AlphaFoldDB" id="A0A1I7XU71"/>
<organism evidence="1 2">
    <name type="scientific">Heterorhabditis bacteriophora</name>
    <name type="common">Entomopathogenic nematode worm</name>
    <dbReference type="NCBI Taxonomy" id="37862"/>
    <lineage>
        <taxon>Eukaryota</taxon>
        <taxon>Metazoa</taxon>
        <taxon>Ecdysozoa</taxon>
        <taxon>Nematoda</taxon>
        <taxon>Chromadorea</taxon>
        <taxon>Rhabditida</taxon>
        <taxon>Rhabditina</taxon>
        <taxon>Rhabditomorpha</taxon>
        <taxon>Strongyloidea</taxon>
        <taxon>Heterorhabditidae</taxon>
        <taxon>Heterorhabditis</taxon>
    </lineage>
</organism>
<dbReference type="WBParaSite" id="Hba_20892">
    <property type="protein sequence ID" value="Hba_20892"/>
    <property type="gene ID" value="Hba_20892"/>
</dbReference>
<proteinExistence type="predicted"/>
<sequence length="122" mass="13818">MFLISDAFVSESPPLIMHTSMVWDGLERKGHANFVASCASLRYMKRTPNEPLPLLNLGTTMSRHHLDPTTKIYTDWVNRYLSKASITQNYKPIGDITNELRDYRVVARLIQVIGGCPALLIN</sequence>
<dbReference type="InterPro" id="IPR036872">
    <property type="entry name" value="CH_dom_sf"/>
</dbReference>
<dbReference type="Gene3D" id="1.10.418.10">
    <property type="entry name" value="Calponin-like domain"/>
    <property type="match status" value="1"/>
</dbReference>
<evidence type="ECO:0000313" key="1">
    <source>
        <dbReference type="Proteomes" id="UP000095283"/>
    </source>
</evidence>
<evidence type="ECO:0000313" key="2">
    <source>
        <dbReference type="WBParaSite" id="Hba_20892"/>
    </source>
</evidence>
<keyword evidence="1" id="KW-1185">Reference proteome</keyword>
<accession>A0A1I7XU71</accession>
<dbReference type="Proteomes" id="UP000095283">
    <property type="component" value="Unplaced"/>
</dbReference>
<reference evidence="2" key="1">
    <citation type="submission" date="2016-11" db="UniProtKB">
        <authorList>
            <consortium name="WormBaseParasite"/>
        </authorList>
    </citation>
    <scope>IDENTIFICATION</scope>
</reference>
<protein>
    <submittedName>
        <fullName evidence="2">Calponin-homology (CH) domain-containing protein</fullName>
    </submittedName>
</protein>